<dbReference type="InterPro" id="IPR049071">
    <property type="entry name" value="MPI_cupin_dom"/>
</dbReference>
<dbReference type="Pfam" id="PF21621">
    <property type="entry name" value="MPI_cupin_dom"/>
    <property type="match status" value="1"/>
</dbReference>
<dbReference type="Gene3D" id="2.60.120.10">
    <property type="entry name" value="Jelly Rolls"/>
    <property type="match status" value="1"/>
</dbReference>
<accession>A0A7X2FYS2</accession>
<evidence type="ECO:0000256" key="1">
    <source>
        <dbReference type="ARBA" id="ARBA00029741"/>
    </source>
</evidence>
<dbReference type="InterPro" id="IPR014710">
    <property type="entry name" value="RmlC-like_jellyroll"/>
</dbReference>
<sequence length="65" mass="7197">MNDQTSLTHDHDPYTLVSIIDGNGILTVDDQQYSLHKGDHFIIPTTVKSWTMDGLLLAIASEPTD</sequence>
<evidence type="ECO:0000313" key="5">
    <source>
        <dbReference type="Proteomes" id="UP000460207"/>
    </source>
</evidence>
<feature type="domain" description="Mannose-6-phosphate isomerase cupin" evidence="3">
    <location>
        <begin position="3"/>
        <end position="61"/>
    </location>
</feature>
<dbReference type="Proteomes" id="UP000460207">
    <property type="component" value="Unassembled WGS sequence"/>
</dbReference>
<dbReference type="AlphaFoldDB" id="A0A7X2FYS2"/>
<dbReference type="EMBL" id="WJND01000001">
    <property type="protein sequence ID" value="MRG88562.1"/>
    <property type="molecule type" value="Genomic_DNA"/>
</dbReference>
<dbReference type="SUPFAM" id="SSF51182">
    <property type="entry name" value="RmlC-like cupins"/>
    <property type="match status" value="1"/>
</dbReference>
<evidence type="ECO:0000259" key="3">
    <source>
        <dbReference type="Pfam" id="PF21621"/>
    </source>
</evidence>
<comment type="caution">
    <text evidence="4">The sequence shown here is derived from an EMBL/GenBank/DDBJ whole genome shotgun (WGS) entry which is preliminary data.</text>
</comment>
<gene>
    <name evidence="4" type="ORF">GIX76_00830</name>
</gene>
<reference evidence="4 5" key="1">
    <citation type="submission" date="2019-11" db="EMBL/GenBank/DDBJ databases">
        <title>Draft genome sequence of 12 host-associated Lactobacillus reuteri rodent strains.</title>
        <authorList>
            <person name="Zhang S."/>
            <person name="Ozcam M."/>
            <person name="Van Pijkeren J.P."/>
        </authorList>
    </citation>
    <scope>NUCLEOTIDE SEQUENCE [LARGE SCALE GENOMIC DNA]</scope>
    <source>
        <strain evidence="4 5">N4I</strain>
    </source>
</reference>
<dbReference type="InterPro" id="IPR011051">
    <property type="entry name" value="RmlC_Cupin_sf"/>
</dbReference>
<organism evidence="4 5">
    <name type="scientific">Limosilactobacillus reuteri</name>
    <name type="common">Lactobacillus reuteri</name>
    <dbReference type="NCBI Taxonomy" id="1598"/>
    <lineage>
        <taxon>Bacteria</taxon>
        <taxon>Bacillati</taxon>
        <taxon>Bacillota</taxon>
        <taxon>Bacilli</taxon>
        <taxon>Lactobacillales</taxon>
        <taxon>Lactobacillaceae</taxon>
        <taxon>Limosilactobacillus</taxon>
    </lineage>
</organism>
<evidence type="ECO:0000313" key="4">
    <source>
        <dbReference type="EMBL" id="MRG88562.1"/>
    </source>
</evidence>
<proteinExistence type="predicted"/>
<name>A0A7X2FYS2_LIMRT</name>
<evidence type="ECO:0000256" key="2">
    <source>
        <dbReference type="ARBA" id="ARBA00030762"/>
    </source>
</evidence>
<protein>
    <recommendedName>
        <fullName evidence="1">Phosphohexomutase</fullName>
    </recommendedName>
    <alternativeName>
        <fullName evidence="2">Phosphomannose isomerase</fullName>
    </alternativeName>
</protein>